<dbReference type="PROSITE" id="PS51383">
    <property type="entry name" value="YJEF_C_3"/>
    <property type="match status" value="1"/>
</dbReference>
<evidence type="ECO:0000256" key="9">
    <source>
        <dbReference type="ARBA" id="ARBA00022958"/>
    </source>
</evidence>
<evidence type="ECO:0000256" key="16">
    <source>
        <dbReference type="ARBA" id="ARBA00049209"/>
    </source>
</evidence>
<dbReference type="InterPro" id="IPR017953">
    <property type="entry name" value="Carbohydrate_kinase_pred_CS"/>
</dbReference>
<comment type="cofactor">
    <cofactor evidence="18 19">
        <name>K(+)</name>
        <dbReference type="ChEBI" id="CHEBI:29103"/>
    </cofactor>
    <text evidence="18 19">Binds 1 potassium ion per subunit.</text>
</comment>
<comment type="caution">
    <text evidence="18">Lacks conserved residue(s) required for the propagation of feature annotation.</text>
</comment>
<evidence type="ECO:0000256" key="7">
    <source>
        <dbReference type="ARBA" id="ARBA00022840"/>
    </source>
</evidence>
<dbReference type="PIRSF" id="PIRSF017184">
    <property type="entry name" value="Nnr"/>
    <property type="match status" value="1"/>
</dbReference>
<dbReference type="InterPro" id="IPR004443">
    <property type="entry name" value="YjeF_N_dom"/>
</dbReference>
<dbReference type="InterPro" id="IPR036652">
    <property type="entry name" value="YjeF_N_dom_sf"/>
</dbReference>
<comment type="cofactor">
    <cofactor evidence="17">
        <name>Mg(2+)</name>
        <dbReference type="ChEBI" id="CHEBI:18420"/>
    </cofactor>
</comment>
<dbReference type="PROSITE" id="PS01050">
    <property type="entry name" value="YJEF_C_2"/>
    <property type="match status" value="1"/>
</dbReference>
<comment type="function">
    <text evidence="18">Catalyzes the epimerization of the S- and R-forms of NAD(P)HX, a damaged form of NAD(P)H that is a result of enzymatic or heat-dependent hydration. This is a prerequisite for the S-specific NAD(P)H-hydrate dehydratase to allow the repair of both epimers of NAD(P)HX.</text>
</comment>
<dbReference type="InterPro" id="IPR030677">
    <property type="entry name" value="Nnr"/>
</dbReference>
<feature type="binding site" evidence="18">
    <location>
        <begin position="119"/>
        <end position="125"/>
    </location>
    <ligand>
        <name>(6S)-NADPHX</name>
        <dbReference type="ChEBI" id="CHEBI:64076"/>
    </ligand>
</feature>
<keyword evidence="12 17" id="KW-0456">Lyase</keyword>
<feature type="binding site" evidence="18">
    <location>
        <position position="151"/>
    </location>
    <ligand>
        <name>K(+)</name>
        <dbReference type="ChEBI" id="CHEBI:29103"/>
    </ligand>
</feature>
<dbReference type="HAMAP" id="MF_01966">
    <property type="entry name" value="NADHX_epimerase"/>
    <property type="match status" value="1"/>
</dbReference>
<dbReference type="NCBIfam" id="TIGR00197">
    <property type="entry name" value="yjeF_nterm"/>
    <property type="match status" value="1"/>
</dbReference>
<feature type="domain" description="YjeF N-terminal" evidence="21">
    <location>
        <begin position="12"/>
        <end position="204"/>
    </location>
</feature>
<evidence type="ECO:0000256" key="2">
    <source>
        <dbReference type="ARBA" id="ARBA00000909"/>
    </source>
</evidence>
<comment type="caution">
    <text evidence="22">The sequence shown here is derived from an EMBL/GenBank/DDBJ whole genome shotgun (WGS) entry which is preliminary data.</text>
</comment>
<feature type="domain" description="YjeF C-terminal" evidence="20">
    <location>
        <begin position="212"/>
        <end position="482"/>
    </location>
</feature>
<dbReference type="EMBL" id="JBHTBQ010000031">
    <property type="protein sequence ID" value="MFC7420943.1"/>
    <property type="molecule type" value="Genomic_DNA"/>
</dbReference>
<feature type="binding site" evidence="18">
    <location>
        <position position="57"/>
    </location>
    <ligand>
        <name>K(+)</name>
        <dbReference type="ChEBI" id="CHEBI:29103"/>
    </ligand>
</feature>
<keyword evidence="6 17" id="KW-0547">Nucleotide-binding</keyword>
<feature type="binding site" evidence="17">
    <location>
        <position position="356"/>
    </location>
    <ligand>
        <name>(6S)-NADPHX</name>
        <dbReference type="ChEBI" id="CHEBI:64076"/>
    </ligand>
</feature>
<accession>A0ABW2QZC7</accession>
<feature type="binding site" evidence="17">
    <location>
        <position position="421"/>
    </location>
    <ligand>
        <name>AMP</name>
        <dbReference type="ChEBI" id="CHEBI:456215"/>
    </ligand>
</feature>
<dbReference type="SUPFAM" id="SSF64153">
    <property type="entry name" value="YjeF N-terminal domain-like"/>
    <property type="match status" value="1"/>
</dbReference>
<feature type="binding site" evidence="17">
    <location>
        <position position="422"/>
    </location>
    <ligand>
        <name>(6S)-NADPHX</name>
        <dbReference type="ChEBI" id="CHEBI:64076"/>
    </ligand>
</feature>
<dbReference type="CDD" id="cd01171">
    <property type="entry name" value="YXKO-related"/>
    <property type="match status" value="1"/>
</dbReference>
<keyword evidence="8 17" id="KW-0521">NADP</keyword>
<dbReference type="PROSITE" id="PS51385">
    <property type="entry name" value="YJEF_N"/>
    <property type="match status" value="1"/>
</dbReference>
<comment type="catalytic activity">
    <reaction evidence="1 18 19">
        <text>(6R)-NADHX = (6S)-NADHX</text>
        <dbReference type="Rhea" id="RHEA:32215"/>
        <dbReference type="ChEBI" id="CHEBI:64074"/>
        <dbReference type="ChEBI" id="CHEBI:64075"/>
        <dbReference type="EC" id="5.1.99.6"/>
    </reaction>
</comment>
<evidence type="ECO:0000256" key="13">
    <source>
        <dbReference type="ARBA" id="ARBA00023268"/>
    </source>
</evidence>
<feature type="binding site" evidence="17">
    <location>
        <position position="247"/>
    </location>
    <ligand>
        <name>(6S)-NADPHX</name>
        <dbReference type="ChEBI" id="CHEBI:64076"/>
    </ligand>
</feature>
<dbReference type="Gene3D" id="3.40.50.10260">
    <property type="entry name" value="YjeF N-terminal domain"/>
    <property type="match status" value="1"/>
</dbReference>
<evidence type="ECO:0000256" key="19">
    <source>
        <dbReference type="PIRNR" id="PIRNR017184"/>
    </source>
</evidence>
<comment type="function">
    <text evidence="17">Catalyzes the dehydration of the S-form of NAD(P)HX at the expense of ADP, which is converted to AMP. Together with NAD(P)HX epimerase, which catalyzes the epimerization of the S- and R-forms, the enzyme allows the repair of both epimers of NAD(P)HX, a damaged form of NAD(P)H that is a result of enzymatic or heat-dependent hydration.</text>
</comment>
<keyword evidence="5 18" id="KW-0479">Metal-binding</keyword>
<evidence type="ECO:0000313" key="22">
    <source>
        <dbReference type="EMBL" id="MFC7420943.1"/>
    </source>
</evidence>
<dbReference type="Pfam" id="PF01256">
    <property type="entry name" value="Carb_kinase"/>
    <property type="match status" value="1"/>
</dbReference>
<keyword evidence="9 18" id="KW-0630">Potassium</keyword>
<evidence type="ECO:0000256" key="11">
    <source>
        <dbReference type="ARBA" id="ARBA00023235"/>
    </source>
</evidence>
<evidence type="ECO:0000256" key="15">
    <source>
        <dbReference type="ARBA" id="ARBA00048238"/>
    </source>
</evidence>
<feature type="binding site" evidence="18">
    <location>
        <position position="115"/>
    </location>
    <ligand>
        <name>K(+)</name>
        <dbReference type="ChEBI" id="CHEBI:29103"/>
    </ligand>
</feature>
<comment type="similarity">
    <text evidence="18">Belongs to the NnrE/AIBP family.</text>
</comment>
<comment type="catalytic activity">
    <reaction evidence="15 17 19">
        <text>(6S)-NADHX + ADP = AMP + phosphate + NADH + H(+)</text>
        <dbReference type="Rhea" id="RHEA:32223"/>
        <dbReference type="ChEBI" id="CHEBI:15378"/>
        <dbReference type="ChEBI" id="CHEBI:43474"/>
        <dbReference type="ChEBI" id="CHEBI:57945"/>
        <dbReference type="ChEBI" id="CHEBI:64074"/>
        <dbReference type="ChEBI" id="CHEBI:456215"/>
        <dbReference type="ChEBI" id="CHEBI:456216"/>
        <dbReference type="EC" id="4.2.1.136"/>
    </reaction>
</comment>
<dbReference type="SUPFAM" id="SSF53613">
    <property type="entry name" value="Ribokinase-like"/>
    <property type="match status" value="1"/>
</dbReference>
<organism evidence="22 23">
    <name type="scientific">Iodobacter arcticus</name>
    <dbReference type="NCBI Taxonomy" id="590593"/>
    <lineage>
        <taxon>Bacteria</taxon>
        <taxon>Pseudomonadati</taxon>
        <taxon>Pseudomonadota</taxon>
        <taxon>Betaproteobacteria</taxon>
        <taxon>Neisseriales</taxon>
        <taxon>Chitinibacteraceae</taxon>
        <taxon>Iodobacter</taxon>
    </lineage>
</organism>
<evidence type="ECO:0000259" key="20">
    <source>
        <dbReference type="PROSITE" id="PS51383"/>
    </source>
</evidence>
<feature type="binding site" evidence="18">
    <location>
        <begin position="56"/>
        <end position="60"/>
    </location>
    <ligand>
        <name>(6S)-NADPHX</name>
        <dbReference type="ChEBI" id="CHEBI:64076"/>
    </ligand>
</feature>
<dbReference type="PANTHER" id="PTHR12592">
    <property type="entry name" value="ATP-DEPENDENT (S)-NAD(P)H-HYDRATE DEHYDRATASE FAMILY MEMBER"/>
    <property type="match status" value="1"/>
</dbReference>
<keyword evidence="7 17" id="KW-0067">ATP-binding</keyword>
<evidence type="ECO:0000256" key="3">
    <source>
        <dbReference type="ARBA" id="ARBA00006001"/>
    </source>
</evidence>
<comment type="subunit">
    <text evidence="17">Homotetramer.</text>
</comment>
<feature type="binding site" evidence="18">
    <location>
        <position position="148"/>
    </location>
    <ligand>
        <name>(6S)-NADPHX</name>
        <dbReference type="ChEBI" id="CHEBI:64076"/>
    </ligand>
</feature>
<dbReference type="RefSeq" id="WP_380188530.1">
    <property type="nucleotide sequence ID" value="NZ_JBHTBQ010000031.1"/>
</dbReference>
<dbReference type="Pfam" id="PF03853">
    <property type="entry name" value="YjeF_N"/>
    <property type="match status" value="1"/>
</dbReference>
<comment type="similarity">
    <text evidence="3 19">In the N-terminal section; belongs to the NnrE/AIBP family.</text>
</comment>
<name>A0ABW2QZC7_9NEIS</name>
<evidence type="ECO:0000259" key="21">
    <source>
        <dbReference type="PROSITE" id="PS51385"/>
    </source>
</evidence>
<evidence type="ECO:0000313" key="23">
    <source>
        <dbReference type="Proteomes" id="UP001596473"/>
    </source>
</evidence>
<sequence>MINPPLFLSNKLKQIEAAAARAGLPLMQRAGQCSADWIIKHHPEAQTIYVLAGPGNNGGDALVTATLLHLAGKTVLLRLSAPSGPMPAQKALAAWLAHGGQILSSTPNQADLAIDGLYGIGLNRQLGDADQQIIAELQALACPVIALDIPSGLMADSGDATATIHATHTLSFIAHKPGLFTGKGCDLAGEISLHDLQIPGDLFLAPDGHLQTQAPSSIAQLQRKPDSHKGSYGTVGVIGGATGMLGAALLAGRAALHMGTGRVVLGLLDTSLSVDSVQPELMLHSAHEALQHPALTLLAVGPGLGQSTEALELLRQSIASSLPLLLDADALNLLASSAELAAAMRQRTAASILTPHPAEAARLLHTSTQAVQANRIESAQALAQRYEATVLLKGAGSVCANEQSWSINASGNAALASAGQGDVLSGIIAALLAQGLSPLEAVQSGSWLHGRAADDWRKAHPNGIGLTASETISYARAALNQVLGKC</sequence>
<comment type="similarity">
    <text evidence="17">Belongs to the NnrD/CARKD family.</text>
</comment>
<evidence type="ECO:0000256" key="6">
    <source>
        <dbReference type="ARBA" id="ARBA00022741"/>
    </source>
</evidence>
<feature type="binding site" evidence="17">
    <location>
        <begin position="393"/>
        <end position="397"/>
    </location>
    <ligand>
        <name>AMP</name>
        <dbReference type="ChEBI" id="CHEBI:456215"/>
    </ligand>
</feature>
<comment type="catalytic activity">
    <reaction evidence="2 18 19">
        <text>(6R)-NADPHX = (6S)-NADPHX</text>
        <dbReference type="Rhea" id="RHEA:32227"/>
        <dbReference type="ChEBI" id="CHEBI:64076"/>
        <dbReference type="ChEBI" id="CHEBI:64077"/>
        <dbReference type="EC" id="5.1.99.6"/>
    </reaction>
</comment>
<reference evidence="23" key="1">
    <citation type="journal article" date="2019" name="Int. J. Syst. Evol. Microbiol.">
        <title>The Global Catalogue of Microorganisms (GCM) 10K type strain sequencing project: providing services to taxonomists for standard genome sequencing and annotation.</title>
        <authorList>
            <consortium name="The Broad Institute Genomics Platform"/>
            <consortium name="The Broad Institute Genome Sequencing Center for Infectious Disease"/>
            <person name="Wu L."/>
            <person name="Ma J."/>
        </authorList>
    </citation>
    <scope>NUCLEOTIDE SEQUENCE [LARGE SCALE GENOMIC DNA]</scope>
    <source>
        <strain evidence="23">CCUG 62945</strain>
    </source>
</reference>
<protein>
    <recommendedName>
        <fullName evidence="19">Bifunctional NAD(P)H-hydrate repair enzyme</fullName>
    </recommendedName>
    <alternativeName>
        <fullName evidence="19">Nicotinamide nucleotide repair protein</fullName>
    </alternativeName>
    <domain>
        <recommendedName>
            <fullName evidence="19">ADP-dependent (S)-NAD(P)H-hydrate dehydratase</fullName>
            <ecNumber evidence="19">4.2.1.136</ecNumber>
        </recommendedName>
        <alternativeName>
            <fullName evidence="19">ADP-dependent NAD(P)HX dehydratase</fullName>
        </alternativeName>
    </domain>
    <domain>
        <recommendedName>
            <fullName evidence="19">NAD(P)H-hydrate epimerase</fullName>
            <ecNumber evidence="19">5.1.99.6</ecNumber>
        </recommendedName>
    </domain>
</protein>
<dbReference type="InterPro" id="IPR029056">
    <property type="entry name" value="Ribokinase-like"/>
</dbReference>
<keyword evidence="13" id="KW-0511">Multifunctional enzyme</keyword>
<dbReference type="Proteomes" id="UP001596473">
    <property type="component" value="Unassembled WGS sequence"/>
</dbReference>
<feature type="binding site" evidence="17">
    <location>
        <position position="303"/>
    </location>
    <ligand>
        <name>(6S)-NADPHX</name>
        <dbReference type="ChEBI" id="CHEBI:64076"/>
    </ligand>
</feature>
<comment type="catalytic activity">
    <reaction evidence="16 17 19">
        <text>(6S)-NADPHX + ADP = AMP + phosphate + NADPH + H(+)</text>
        <dbReference type="Rhea" id="RHEA:32235"/>
        <dbReference type="ChEBI" id="CHEBI:15378"/>
        <dbReference type="ChEBI" id="CHEBI:43474"/>
        <dbReference type="ChEBI" id="CHEBI:57783"/>
        <dbReference type="ChEBI" id="CHEBI:64076"/>
        <dbReference type="ChEBI" id="CHEBI:456215"/>
        <dbReference type="ChEBI" id="CHEBI:456216"/>
        <dbReference type="EC" id="4.2.1.136"/>
    </reaction>
</comment>
<dbReference type="HAMAP" id="MF_01965">
    <property type="entry name" value="NADHX_dehydratase"/>
    <property type="match status" value="1"/>
</dbReference>
<evidence type="ECO:0000256" key="4">
    <source>
        <dbReference type="ARBA" id="ARBA00009524"/>
    </source>
</evidence>
<evidence type="ECO:0000256" key="18">
    <source>
        <dbReference type="HAMAP-Rule" id="MF_01966"/>
    </source>
</evidence>
<keyword evidence="11 18" id="KW-0413">Isomerase</keyword>
<comment type="similarity">
    <text evidence="4 19">In the C-terminal section; belongs to the NnrD/CARKD family.</text>
</comment>
<evidence type="ECO:0000256" key="12">
    <source>
        <dbReference type="ARBA" id="ARBA00023239"/>
    </source>
</evidence>
<evidence type="ECO:0000256" key="10">
    <source>
        <dbReference type="ARBA" id="ARBA00023027"/>
    </source>
</evidence>
<keyword evidence="23" id="KW-1185">Reference proteome</keyword>
<gene>
    <name evidence="17" type="primary">nnrD</name>
    <name evidence="18" type="synonym">nnrE</name>
    <name evidence="22" type="ORF">ACFQNF_13840</name>
</gene>
<dbReference type="InterPro" id="IPR000631">
    <property type="entry name" value="CARKD"/>
</dbReference>
<dbReference type="PANTHER" id="PTHR12592:SF0">
    <property type="entry name" value="ATP-DEPENDENT (S)-NAD(P)H-HYDRATE DEHYDRATASE"/>
    <property type="match status" value="1"/>
</dbReference>
<keyword evidence="10 17" id="KW-0520">NAD</keyword>
<proteinExistence type="inferred from homology"/>
<dbReference type="EC" id="4.2.1.136" evidence="19"/>
<dbReference type="NCBIfam" id="TIGR00196">
    <property type="entry name" value="yjeF_cterm"/>
    <property type="match status" value="1"/>
</dbReference>
<dbReference type="EC" id="5.1.99.6" evidence="19"/>
<evidence type="ECO:0000256" key="17">
    <source>
        <dbReference type="HAMAP-Rule" id="MF_01965"/>
    </source>
</evidence>
<evidence type="ECO:0000256" key="14">
    <source>
        <dbReference type="ARBA" id="ARBA00025153"/>
    </source>
</evidence>
<evidence type="ECO:0000256" key="8">
    <source>
        <dbReference type="ARBA" id="ARBA00022857"/>
    </source>
</evidence>
<dbReference type="Gene3D" id="3.40.1190.20">
    <property type="match status" value="1"/>
</dbReference>
<evidence type="ECO:0000256" key="1">
    <source>
        <dbReference type="ARBA" id="ARBA00000013"/>
    </source>
</evidence>
<comment type="function">
    <text evidence="14 19">Bifunctional enzyme that catalyzes the epimerization of the S- and R-forms of NAD(P)HX and the dehydration of the S-form of NAD(P)HX at the expense of ADP, which is converted to AMP. This allows the repair of both epimers of NAD(P)HX, a damaged form of NAD(P)H that is a result of enzymatic or heat-dependent hydration.</text>
</comment>
<evidence type="ECO:0000256" key="5">
    <source>
        <dbReference type="ARBA" id="ARBA00022723"/>
    </source>
</evidence>